<dbReference type="GO" id="GO:0006508">
    <property type="term" value="P:proteolysis"/>
    <property type="evidence" value="ECO:0007669"/>
    <property type="project" value="UniProtKB-KW"/>
</dbReference>
<organism evidence="8 9">
    <name type="scientific">Profundicola chukchiensis</name>
    <dbReference type="NCBI Taxonomy" id="2961959"/>
    <lineage>
        <taxon>Bacteria</taxon>
        <taxon>Pseudomonadati</taxon>
        <taxon>Bacteroidota</taxon>
        <taxon>Flavobacteriia</taxon>
        <taxon>Flavobacteriales</taxon>
        <taxon>Weeksellaceae</taxon>
        <taxon>Profundicola</taxon>
    </lineage>
</organism>
<dbReference type="GO" id="GO:0008236">
    <property type="term" value="F:serine-type peptidase activity"/>
    <property type="evidence" value="ECO:0007669"/>
    <property type="project" value="UniProtKB-KW"/>
</dbReference>
<dbReference type="Pfam" id="PF13180">
    <property type="entry name" value="PDZ_2"/>
    <property type="match status" value="1"/>
</dbReference>
<evidence type="ECO:0000256" key="5">
    <source>
        <dbReference type="RuleBase" id="RU004404"/>
    </source>
</evidence>
<evidence type="ECO:0000313" key="8">
    <source>
        <dbReference type="EMBL" id="MDG4947040.1"/>
    </source>
</evidence>
<accession>A0A9X4RWF8</accession>
<evidence type="ECO:0000313" key="9">
    <source>
        <dbReference type="Proteomes" id="UP001152599"/>
    </source>
</evidence>
<dbReference type="GO" id="GO:0004175">
    <property type="term" value="F:endopeptidase activity"/>
    <property type="evidence" value="ECO:0007669"/>
    <property type="project" value="TreeGrafter"/>
</dbReference>
<dbReference type="Proteomes" id="UP001152599">
    <property type="component" value="Unassembled WGS sequence"/>
</dbReference>
<dbReference type="InterPro" id="IPR005151">
    <property type="entry name" value="Tail-specific_protease"/>
</dbReference>
<keyword evidence="6" id="KW-0472">Membrane</keyword>
<keyword evidence="6" id="KW-0812">Transmembrane</keyword>
<keyword evidence="6" id="KW-1133">Transmembrane helix</keyword>
<comment type="similarity">
    <text evidence="1 5">Belongs to the peptidase S41A family.</text>
</comment>
<evidence type="ECO:0000256" key="3">
    <source>
        <dbReference type="ARBA" id="ARBA00022801"/>
    </source>
</evidence>
<dbReference type="SUPFAM" id="SSF50156">
    <property type="entry name" value="PDZ domain-like"/>
    <property type="match status" value="1"/>
</dbReference>
<feature type="transmembrane region" description="Helical" evidence="6">
    <location>
        <begin position="7"/>
        <end position="25"/>
    </location>
</feature>
<dbReference type="SUPFAM" id="SSF52096">
    <property type="entry name" value="ClpP/crotonase"/>
    <property type="match status" value="1"/>
</dbReference>
<dbReference type="AlphaFoldDB" id="A0A9X4RWF8"/>
<dbReference type="GO" id="GO:0030288">
    <property type="term" value="C:outer membrane-bounded periplasmic space"/>
    <property type="evidence" value="ECO:0007669"/>
    <property type="project" value="TreeGrafter"/>
</dbReference>
<dbReference type="GO" id="GO:0007165">
    <property type="term" value="P:signal transduction"/>
    <property type="evidence" value="ECO:0007669"/>
    <property type="project" value="TreeGrafter"/>
</dbReference>
<protein>
    <submittedName>
        <fullName evidence="8">S41 family peptidase</fullName>
    </submittedName>
</protein>
<dbReference type="InterPro" id="IPR036034">
    <property type="entry name" value="PDZ_sf"/>
</dbReference>
<dbReference type="InterPro" id="IPR029045">
    <property type="entry name" value="ClpP/crotonase-like_dom_sf"/>
</dbReference>
<dbReference type="Gene3D" id="3.90.226.10">
    <property type="entry name" value="2-enoyl-CoA Hydratase, Chain A, domain 1"/>
    <property type="match status" value="1"/>
</dbReference>
<evidence type="ECO:0000256" key="4">
    <source>
        <dbReference type="ARBA" id="ARBA00022825"/>
    </source>
</evidence>
<evidence type="ECO:0000256" key="1">
    <source>
        <dbReference type="ARBA" id="ARBA00009179"/>
    </source>
</evidence>
<evidence type="ECO:0000259" key="7">
    <source>
        <dbReference type="SMART" id="SM00245"/>
    </source>
</evidence>
<name>A0A9X4RWF8_9FLAO</name>
<dbReference type="Gene3D" id="2.30.42.10">
    <property type="match status" value="1"/>
</dbReference>
<feature type="domain" description="Tail specific protease" evidence="7">
    <location>
        <begin position="168"/>
        <end position="369"/>
    </location>
</feature>
<sequence length="529" mass="59967">MNSTLRTLNIILALIAVLIIFGLGYQTGKRYDIAVDENDKYLAISYSVNEQKMRRLMSLIDNHYVHDINTDSLVDKTIGFVMSNLDPHSVYLEKKLSRNMDREMKGYYVGIGIQYVIYKDTIVITHVDKNSPNKKLFKLSDRVLQVGDSTVVGQAAERVGDMIQGENNSTVELDILRDGKRQTLTAKRGVIPKASVTEYFMINENLAYVKIARFVSTTAEEFSEALKQLKKEGMQELVLDLRGNPGGIMSAAEKIADEFLTENKLIVFTQDNQGKKEFRYATNRGTMDGKPLYVLIDEGSASASEIIAGAIQDNDAGVIIGRRSYGKGLVQREISLGDGSKLRLTTAKYFTPSGRSIQKPYLNGIEEYNRDISARYMSGEVFNKDSIKVPDSLMFKTSRGRTVFGGGGIIPDEFIPIDSVGYGRWYYEHAHRNIFNTRIFEYIEQNNKSLSKIKEEHFIAFHNPKELAEELLAKINLVPEQFSEAEMMNFHTFIKATMARFLYGESAYNKIWNQRDPMIQRAIELNQAN</sequence>
<dbReference type="EMBL" id="JANCMU010000010">
    <property type="protein sequence ID" value="MDG4947040.1"/>
    <property type="molecule type" value="Genomic_DNA"/>
</dbReference>
<evidence type="ECO:0000256" key="6">
    <source>
        <dbReference type="SAM" id="Phobius"/>
    </source>
</evidence>
<dbReference type="RefSeq" id="WP_304421301.1">
    <property type="nucleotide sequence ID" value="NZ_JANCMU010000010.1"/>
</dbReference>
<comment type="caution">
    <text evidence="8">The sequence shown here is derived from an EMBL/GenBank/DDBJ whole genome shotgun (WGS) entry which is preliminary data.</text>
</comment>
<dbReference type="PANTHER" id="PTHR32060">
    <property type="entry name" value="TAIL-SPECIFIC PROTEASE"/>
    <property type="match status" value="1"/>
</dbReference>
<dbReference type="InterPro" id="IPR004447">
    <property type="entry name" value="Peptidase_S41A"/>
</dbReference>
<dbReference type="InterPro" id="IPR001478">
    <property type="entry name" value="PDZ"/>
</dbReference>
<keyword evidence="9" id="KW-1185">Reference proteome</keyword>
<keyword evidence="3 5" id="KW-0378">Hydrolase</keyword>
<dbReference type="Gene3D" id="3.30.750.44">
    <property type="match status" value="1"/>
</dbReference>
<dbReference type="CDD" id="cd07560">
    <property type="entry name" value="Peptidase_S41_CPP"/>
    <property type="match status" value="1"/>
</dbReference>
<dbReference type="SMART" id="SM00245">
    <property type="entry name" value="TSPc"/>
    <property type="match status" value="1"/>
</dbReference>
<keyword evidence="4 5" id="KW-0720">Serine protease</keyword>
<gene>
    <name evidence="8" type="ORF">NMK71_11515</name>
</gene>
<dbReference type="PANTHER" id="PTHR32060:SF30">
    <property type="entry name" value="CARBOXY-TERMINAL PROCESSING PROTEASE CTPA"/>
    <property type="match status" value="1"/>
</dbReference>
<proteinExistence type="inferred from homology"/>
<reference evidence="8" key="1">
    <citation type="submission" date="2022-07" db="EMBL/GenBank/DDBJ databases">
        <title>Description and genome-wide analysis of Profundicola chukchiensis gen. nov., sp. nov., marine bacteria isolated from bottom sediments of the Chukchi Sea.</title>
        <authorList>
            <person name="Romanenko L."/>
            <person name="Otstavnykh N."/>
            <person name="Kurilenko V."/>
            <person name="Eremeev V."/>
            <person name="Velansky P."/>
            <person name="Mikhailov V."/>
            <person name="Isaeva M."/>
        </authorList>
    </citation>
    <scope>NUCLEOTIDE SEQUENCE</scope>
    <source>
        <strain evidence="8">KMM 9713</strain>
    </source>
</reference>
<evidence type="ECO:0000256" key="2">
    <source>
        <dbReference type="ARBA" id="ARBA00022670"/>
    </source>
</evidence>
<dbReference type="NCBIfam" id="TIGR00225">
    <property type="entry name" value="prc"/>
    <property type="match status" value="1"/>
</dbReference>
<dbReference type="Pfam" id="PF03572">
    <property type="entry name" value="Peptidase_S41"/>
    <property type="match status" value="1"/>
</dbReference>
<keyword evidence="2 5" id="KW-0645">Protease</keyword>